<dbReference type="AlphaFoldDB" id="A0AAN6RUX8"/>
<proteinExistence type="predicted"/>
<dbReference type="EMBL" id="MU855474">
    <property type="protein sequence ID" value="KAK3903021.1"/>
    <property type="molecule type" value="Genomic_DNA"/>
</dbReference>
<reference evidence="2" key="2">
    <citation type="submission" date="2023-05" db="EMBL/GenBank/DDBJ databases">
        <authorList>
            <consortium name="Lawrence Berkeley National Laboratory"/>
            <person name="Steindorff A."/>
            <person name="Hensen N."/>
            <person name="Bonometti L."/>
            <person name="Westerberg I."/>
            <person name="Brannstrom I.O."/>
            <person name="Guillou S."/>
            <person name="Cros-Aarteil S."/>
            <person name="Calhoun S."/>
            <person name="Haridas S."/>
            <person name="Kuo A."/>
            <person name="Mondo S."/>
            <person name="Pangilinan J."/>
            <person name="Riley R."/>
            <person name="Labutti K."/>
            <person name="Andreopoulos B."/>
            <person name="Lipzen A."/>
            <person name="Chen C."/>
            <person name="Yanf M."/>
            <person name="Daum C."/>
            <person name="Ng V."/>
            <person name="Clum A."/>
            <person name="Ohm R."/>
            <person name="Martin F."/>
            <person name="Silar P."/>
            <person name="Natvig D."/>
            <person name="Lalanne C."/>
            <person name="Gautier V."/>
            <person name="Ament-Velasquez S.L."/>
            <person name="Kruys A."/>
            <person name="Hutchinson M.I."/>
            <person name="Powell A.J."/>
            <person name="Barry K."/>
            <person name="Miller A.N."/>
            <person name="Grigoriev I.V."/>
            <person name="Debuchy R."/>
            <person name="Gladieux P."/>
            <person name="Thoren M.H."/>
            <person name="Johannesson H."/>
        </authorList>
    </citation>
    <scope>NUCLEOTIDE SEQUENCE</scope>
    <source>
        <strain evidence="2">CBS 103.79</strain>
    </source>
</reference>
<feature type="region of interest" description="Disordered" evidence="1">
    <location>
        <begin position="18"/>
        <end position="54"/>
    </location>
</feature>
<sequence>MHRHVRRVVVDGFMLDVDEPEAGGGDQAKSQWTLEDEWGLESDDEEGGDGDGDFRNVEFSATKQPALTPKHKQAQHDAWLPFALFLARLPALTDLIYACTHQMPACVLQALHTHHPKSRLHIRAFSLRSLYRSWDEKRDPIDPDDIRGINLNLEAMEAMVYGWAPGLRRVSLEYDATWFRLPRSRGGPDEVAMYRALGRLPRLPRLRRLRLILDCSPPSEVAESGAESRADAICTALANAAADAALALAIFNEIAGTPDAPLEFLWLEIDTEVAGESAPSLAWLLDWVGQRVVCFRDAPGGAP</sequence>
<keyword evidence="3" id="KW-1185">Reference proteome</keyword>
<dbReference type="Proteomes" id="UP001303889">
    <property type="component" value="Unassembled WGS sequence"/>
</dbReference>
<evidence type="ECO:0000256" key="1">
    <source>
        <dbReference type="SAM" id="MobiDB-lite"/>
    </source>
</evidence>
<feature type="compositionally biased region" description="Acidic residues" evidence="1">
    <location>
        <begin position="34"/>
        <end position="51"/>
    </location>
</feature>
<gene>
    <name evidence="2" type="ORF">C8A05DRAFT_33266</name>
</gene>
<accession>A0AAN6RUX8</accession>
<organism evidence="2 3">
    <name type="scientific">Staphylotrichum tortipilum</name>
    <dbReference type="NCBI Taxonomy" id="2831512"/>
    <lineage>
        <taxon>Eukaryota</taxon>
        <taxon>Fungi</taxon>
        <taxon>Dikarya</taxon>
        <taxon>Ascomycota</taxon>
        <taxon>Pezizomycotina</taxon>
        <taxon>Sordariomycetes</taxon>
        <taxon>Sordariomycetidae</taxon>
        <taxon>Sordariales</taxon>
        <taxon>Chaetomiaceae</taxon>
        <taxon>Staphylotrichum</taxon>
    </lineage>
</organism>
<protein>
    <submittedName>
        <fullName evidence="2">Uncharacterized protein</fullName>
    </submittedName>
</protein>
<evidence type="ECO:0000313" key="2">
    <source>
        <dbReference type="EMBL" id="KAK3903021.1"/>
    </source>
</evidence>
<name>A0AAN6RUX8_9PEZI</name>
<reference evidence="2" key="1">
    <citation type="journal article" date="2023" name="Mol. Phylogenet. Evol.">
        <title>Genome-scale phylogeny and comparative genomics of the fungal order Sordariales.</title>
        <authorList>
            <person name="Hensen N."/>
            <person name="Bonometti L."/>
            <person name="Westerberg I."/>
            <person name="Brannstrom I.O."/>
            <person name="Guillou S."/>
            <person name="Cros-Aarteil S."/>
            <person name="Calhoun S."/>
            <person name="Haridas S."/>
            <person name="Kuo A."/>
            <person name="Mondo S."/>
            <person name="Pangilinan J."/>
            <person name="Riley R."/>
            <person name="LaButti K."/>
            <person name="Andreopoulos B."/>
            <person name="Lipzen A."/>
            <person name="Chen C."/>
            <person name="Yan M."/>
            <person name="Daum C."/>
            <person name="Ng V."/>
            <person name="Clum A."/>
            <person name="Steindorff A."/>
            <person name="Ohm R.A."/>
            <person name="Martin F."/>
            <person name="Silar P."/>
            <person name="Natvig D.O."/>
            <person name="Lalanne C."/>
            <person name="Gautier V."/>
            <person name="Ament-Velasquez S.L."/>
            <person name="Kruys A."/>
            <person name="Hutchinson M.I."/>
            <person name="Powell A.J."/>
            <person name="Barry K."/>
            <person name="Miller A.N."/>
            <person name="Grigoriev I.V."/>
            <person name="Debuchy R."/>
            <person name="Gladieux P."/>
            <person name="Hiltunen Thoren M."/>
            <person name="Johannesson H."/>
        </authorList>
    </citation>
    <scope>NUCLEOTIDE SEQUENCE</scope>
    <source>
        <strain evidence="2">CBS 103.79</strain>
    </source>
</reference>
<comment type="caution">
    <text evidence="2">The sequence shown here is derived from an EMBL/GenBank/DDBJ whole genome shotgun (WGS) entry which is preliminary data.</text>
</comment>
<evidence type="ECO:0000313" key="3">
    <source>
        <dbReference type="Proteomes" id="UP001303889"/>
    </source>
</evidence>